<dbReference type="AlphaFoldDB" id="A0A9D4HSK6"/>
<gene>
    <name evidence="1" type="ORF">DPMN_055782</name>
</gene>
<dbReference type="Proteomes" id="UP000828390">
    <property type="component" value="Unassembled WGS sequence"/>
</dbReference>
<accession>A0A9D4HSK6</accession>
<protein>
    <submittedName>
        <fullName evidence="1">Uncharacterized protein</fullName>
    </submittedName>
</protein>
<proteinExistence type="predicted"/>
<reference evidence="1" key="2">
    <citation type="submission" date="2020-11" db="EMBL/GenBank/DDBJ databases">
        <authorList>
            <person name="McCartney M.A."/>
            <person name="Auch B."/>
            <person name="Kono T."/>
            <person name="Mallez S."/>
            <person name="Becker A."/>
            <person name="Gohl D.M."/>
            <person name="Silverstein K.A.T."/>
            <person name="Koren S."/>
            <person name="Bechman K.B."/>
            <person name="Herman A."/>
            <person name="Abrahante J.E."/>
            <person name="Garbe J."/>
        </authorList>
    </citation>
    <scope>NUCLEOTIDE SEQUENCE</scope>
    <source>
        <strain evidence="1">Duluth1</strain>
        <tissue evidence="1">Whole animal</tissue>
    </source>
</reference>
<keyword evidence="2" id="KW-1185">Reference proteome</keyword>
<organism evidence="1 2">
    <name type="scientific">Dreissena polymorpha</name>
    <name type="common">Zebra mussel</name>
    <name type="synonym">Mytilus polymorpha</name>
    <dbReference type="NCBI Taxonomy" id="45954"/>
    <lineage>
        <taxon>Eukaryota</taxon>
        <taxon>Metazoa</taxon>
        <taxon>Spiralia</taxon>
        <taxon>Lophotrochozoa</taxon>
        <taxon>Mollusca</taxon>
        <taxon>Bivalvia</taxon>
        <taxon>Autobranchia</taxon>
        <taxon>Heteroconchia</taxon>
        <taxon>Euheterodonta</taxon>
        <taxon>Imparidentia</taxon>
        <taxon>Neoheterodontei</taxon>
        <taxon>Myida</taxon>
        <taxon>Dreissenoidea</taxon>
        <taxon>Dreissenidae</taxon>
        <taxon>Dreissena</taxon>
    </lineage>
</organism>
<sequence length="60" mass="6359">MKPRQEGAQVKAGSIPVEPRYTLTPPALTGAILASDAGIAMATPRFNPGVQAECRFTYVL</sequence>
<reference evidence="1" key="1">
    <citation type="journal article" date="2019" name="bioRxiv">
        <title>The Genome of the Zebra Mussel, Dreissena polymorpha: A Resource for Invasive Species Research.</title>
        <authorList>
            <person name="McCartney M.A."/>
            <person name="Auch B."/>
            <person name="Kono T."/>
            <person name="Mallez S."/>
            <person name="Zhang Y."/>
            <person name="Obille A."/>
            <person name="Becker A."/>
            <person name="Abrahante J.E."/>
            <person name="Garbe J."/>
            <person name="Badalamenti J.P."/>
            <person name="Herman A."/>
            <person name="Mangelson H."/>
            <person name="Liachko I."/>
            <person name="Sullivan S."/>
            <person name="Sone E.D."/>
            <person name="Koren S."/>
            <person name="Silverstein K.A.T."/>
            <person name="Beckman K.B."/>
            <person name="Gohl D.M."/>
        </authorList>
    </citation>
    <scope>NUCLEOTIDE SEQUENCE</scope>
    <source>
        <strain evidence="1">Duluth1</strain>
        <tissue evidence="1">Whole animal</tissue>
    </source>
</reference>
<comment type="caution">
    <text evidence="1">The sequence shown here is derived from an EMBL/GenBank/DDBJ whole genome shotgun (WGS) entry which is preliminary data.</text>
</comment>
<evidence type="ECO:0000313" key="2">
    <source>
        <dbReference type="Proteomes" id="UP000828390"/>
    </source>
</evidence>
<evidence type="ECO:0000313" key="1">
    <source>
        <dbReference type="EMBL" id="KAH3729804.1"/>
    </source>
</evidence>
<dbReference type="EMBL" id="JAIWYP010000012">
    <property type="protein sequence ID" value="KAH3729804.1"/>
    <property type="molecule type" value="Genomic_DNA"/>
</dbReference>
<name>A0A9D4HSK6_DREPO</name>